<dbReference type="SUPFAM" id="SSF52980">
    <property type="entry name" value="Restriction endonuclease-like"/>
    <property type="match status" value="1"/>
</dbReference>
<name>A0A1J0AAH1_9CYAN</name>
<dbReference type="KEGG" id="glt:GlitD10_0617"/>
<evidence type="ECO:0000259" key="1">
    <source>
        <dbReference type="Pfam" id="PF05685"/>
    </source>
</evidence>
<dbReference type="AlphaFoldDB" id="A0A1J0AAH1"/>
<keyword evidence="3" id="KW-1185">Reference proteome</keyword>
<sequence length="185" mass="21314">MEPLTYKFTAEQYQMMGKLGIFHPEVRVELINGEIIIMSPVGLKHSVTINRLNRFLVQSMGEMGIVSVQNSFRMPDYSEPEPDILVLKPREDFYAGKFPLAEDILLLIEVADSSLRYDQTIKLSLYAEQHIAEYWIANLERDVLEIYRQPQNKSYLTQSLIDGSHVTFAPLAFPHLTMTLKEIYG</sequence>
<accession>A0A1J0AAH1</accession>
<dbReference type="Proteomes" id="UP000180235">
    <property type="component" value="Chromosome"/>
</dbReference>
<reference evidence="2 3" key="1">
    <citation type="submission" date="2016-10" db="EMBL/GenBank/DDBJ databases">
        <title>Description of Gloeomargarita lithophora gen. nov., sp. nov., a thylakoid-bearing basal-branching cyanobacterium with intracellular carbonates, and proposal for Gloeomargaritales ord. nov.</title>
        <authorList>
            <person name="Moreira D."/>
            <person name="Tavera R."/>
            <person name="Benzerara K."/>
            <person name="Skouri-Panet F."/>
            <person name="Couradeau E."/>
            <person name="Gerard E."/>
            <person name="Loussert C."/>
            <person name="Novelo E."/>
            <person name="Zivanovic Y."/>
            <person name="Lopez-Garcia P."/>
        </authorList>
    </citation>
    <scope>NUCLEOTIDE SEQUENCE [LARGE SCALE GENOMIC DNA]</scope>
    <source>
        <strain evidence="2 3">D10</strain>
    </source>
</reference>
<dbReference type="CDD" id="cd06260">
    <property type="entry name" value="DUF820-like"/>
    <property type="match status" value="1"/>
</dbReference>
<dbReference type="OrthoDB" id="509866at2"/>
<protein>
    <submittedName>
        <fullName evidence="2">Uncharacterized protein conserved in cyanobacteria</fullName>
    </submittedName>
</protein>
<dbReference type="RefSeq" id="WP_071453603.1">
    <property type="nucleotide sequence ID" value="NZ_CP017675.1"/>
</dbReference>
<dbReference type="EMBL" id="CP017675">
    <property type="protein sequence ID" value="APB32931.1"/>
    <property type="molecule type" value="Genomic_DNA"/>
</dbReference>
<dbReference type="InterPro" id="IPR012296">
    <property type="entry name" value="Nuclease_put_TT1808"/>
</dbReference>
<proteinExistence type="predicted"/>
<dbReference type="PANTHER" id="PTHR35400">
    <property type="entry name" value="SLR1083 PROTEIN"/>
    <property type="match status" value="1"/>
</dbReference>
<dbReference type="STRING" id="1188229.GlitD10_0617"/>
<evidence type="ECO:0000313" key="3">
    <source>
        <dbReference type="Proteomes" id="UP000180235"/>
    </source>
</evidence>
<gene>
    <name evidence="2" type="ORF">GlitD10_0617</name>
</gene>
<dbReference type="PANTHER" id="PTHR35400:SF1">
    <property type="entry name" value="SLR1083 PROTEIN"/>
    <property type="match status" value="1"/>
</dbReference>
<organism evidence="2 3">
    <name type="scientific">Gloeomargarita lithophora Alchichica-D10</name>
    <dbReference type="NCBI Taxonomy" id="1188229"/>
    <lineage>
        <taxon>Bacteria</taxon>
        <taxon>Bacillati</taxon>
        <taxon>Cyanobacteriota</taxon>
        <taxon>Cyanophyceae</taxon>
        <taxon>Gloeomargaritales</taxon>
        <taxon>Gloeomargaritaceae</taxon>
        <taxon>Gloeomargarita</taxon>
    </lineage>
</organism>
<dbReference type="Gene3D" id="3.90.1570.10">
    <property type="entry name" value="tt1808, chain A"/>
    <property type="match status" value="1"/>
</dbReference>
<dbReference type="InterPro" id="IPR008538">
    <property type="entry name" value="Uma2"/>
</dbReference>
<dbReference type="Pfam" id="PF05685">
    <property type="entry name" value="Uma2"/>
    <property type="match status" value="1"/>
</dbReference>
<dbReference type="InterPro" id="IPR011335">
    <property type="entry name" value="Restrct_endonuc-II-like"/>
</dbReference>
<feature type="domain" description="Putative restriction endonuclease" evidence="1">
    <location>
        <begin position="11"/>
        <end position="180"/>
    </location>
</feature>
<evidence type="ECO:0000313" key="2">
    <source>
        <dbReference type="EMBL" id="APB32931.1"/>
    </source>
</evidence>